<comment type="caution">
    <text evidence="2">The sequence shown here is derived from an EMBL/GenBank/DDBJ whole genome shotgun (WGS) entry which is preliminary data.</text>
</comment>
<feature type="chain" id="PRO_5021227184" evidence="1">
    <location>
        <begin position="19"/>
        <end position="782"/>
    </location>
</feature>
<dbReference type="PANTHER" id="PTHR31299:SF0">
    <property type="entry name" value="ESTERASE, PUTATIVE (AFU_ORTHOLOGUE AFUA_1G05850)-RELATED"/>
    <property type="match status" value="1"/>
</dbReference>
<evidence type="ECO:0000313" key="3">
    <source>
        <dbReference type="Proteomes" id="UP000298284"/>
    </source>
</evidence>
<sequence>MRLLYLLLLLFLPLTVSAQARLNLSFEPDANVHQPLLLWVSRHNGVAPRENQVLRVDTVTKAASGRGSLLLDVSRFDEPVGGAFYTSIAPVDSMRGQTVTISASMRTEGFTGKAFLYAHAQTDNSGENLASNDNFNSPAPPANSGWQRVQIQLPVPTAATNLLFGLRFQGQGKVWLDEVRVEWGNGQRYHDQLLPGTEPLVQSVAARRANWDFELPRPLLPDSRYLAQPDSVTPAHHGGHSLHLRPAAGSRAPYAYLGQVPVDTALRGKTLVVQGYVRGATAPAASFYYALLNEDNRTATRRGARSQLQELPLPSATASSTEWRAFSVSIPITWNQYFTQLALGVHLGNTGELWIDDLHLLINGKPYAPPADPAAVALPTAAELAWLRQAALPLRTVAADGGDVKDLTAFGALAGKAQIIALGEVTYGSREVAQLRHRLTRYLVEQKGVRALALETDMGACLALNNYLQTGQGNPRQLLGQLGTYNSVETLALVQWLRAYNERATTKVQVWGLECQRPAEALTWLRQLLPQRAPVPQAQLEQLASQLRELPTAGIRLNPFTMPGTTEPRLLAVRNTIREVRQGFDERNRLRAGAELPLADAAIQRQLLQQLEQYTTLQTLDPDLVPAYRGASLAENIYWCRTQQPSGKLLVLAHNTVVAATGTAGQLLRATYGPEYVTLGTAFATGSFRTDDGQGGKLTVTPAAAAVPGSYEYYFQTAKLPLSYLDLRTPALMPGTQWLYQNLLLRDVGHSLAPVSFFHHDLRREFDALLFIPATTPLQTIR</sequence>
<evidence type="ECO:0000256" key="1">
    <source>
        <dbReference type="SAM" id="SignalP"/>
    </source>
</evidence>
<evidence type="ECO:0000313" key="2">
    <source>
        <dbReference type="EMBL" id="TGD79695.1"/>
    </source>
</evidence>
<name>A0A4Z0MKH8_9BACT</name>
<keyword evidence="1" id="KW-0732">Signal</keyword>
<dbReference type="Gene3D" id="1.20.1440.30">
    <property type="entry name" value="Biosynthetic Protein domain"/>
    <property type="match status" value="1"/>
</dbReference>
<dbReference type="PANTHER" id="PTHR31299">
    <property type="entry name" value="ESTERASE, PUTATIVE (AFU_ORTHOLOGUE AFUA_1G05850)-RELATED"/>
    <property type="match status" value="1"/>
</dbReference>
<keyword evidence="3" id="KW-1185">Reference proteome</keyword>
<dbReference type="EMBL" id="SRKZ01000004">
    <property type="protein sequence ID" value="TGD79695.1"/>
    <property type="molecule type" value="Genomic_DNA"/>
</dbReference>
<dbReference type="InterPro" id="IPR052036">
    <property type="entry name" value="Hydrolase/PRTase-associated"/>
</dbReference>
<dbReference type="GO" id="GO:0046677">
    <property type="term" value="P:response to antibiotic"/>
    <property type="evidence" value="ECO:0007669"/>
    <property type="project" value="InterPro"/>
</dbReference>
<gene>
    <name evidence="2" type="ORF">EU557_15880</name>
</gene>
<reference evidence="2 3" key="1">
    <citation type="submission" date="2019-04" db="EMBL/GenBank/DDBJ databases">
        <authorList>
            <person name="Feng G."/>
            <person name="Zhang J."/>
            <person name="Zhu H."/>
        </authorList>
    </citation>
    <scope>NUCLEOTIDE SEQUENCE [LARGE SCALE GENOMIC DNA]</scope>
    <source>
        <strain evidence="2 3">JCM 19491</strain>
    </source>
</reference>
<dbReference type="OrthoDB" id="9810066at2"/>
<dbReference type="Gene3D" id="3.40.1660.10">
    <property type="entry name" value="EreA-like (biosynthetic domain)"/>
    <property type="match status" value="1"/>
</dbReference>
<dbReference type="Gene3D" id="2.60.120.260">
    <property type="entry name" value="Galactose-binding domain-like"/>
    <property type="match status" value="2"/>
</dbReference>
<dbReference type="AlphaFoldDB" id="A0A4Z0MKH8"/>
<protein>
    <submittedName>
        <fullName evidence="2">Erythromycin esterase family protein</fullName>
    </submittedName>
</protein>
<dbReference type="CDD" id="cd14728">
    <property type="entry name" value="Ere-like"/>
    <property type="match status" value="1"/>
</dbReference>
<dbReference type="Pfam" id="PF05139">
    <property type="entry name" value="Erythro_esteras"/>
    <property type="match status" value="1"/>
</dbReference>
<proteinExistence type="predicted"/>
<organism evidence="2 3">
    <name type="scientific">Hymenobacter wooponensis</name>
    <dbReference type="NCBI Taxonomy" id="1525360"/>
    <lineage>
        <taxon>Bacteria</taxon>
        <taxon>Pseudomonadati</taxon>
        <taxon>Bacteroidota</taxon>
        <taxon>Cytophagia</taxon>
        <taxon>Cytophagales</taxon>
        <taxon>Hymenobacteraceae</taxon>
        <taxon>Hymenobacter</taxon>
    </lineage>
</organism>
<dbReference type="SUPFAM" id="SSF159501">
    <property type="entry name" value="EreA/ChaN-like"/>
    <property type="match status" value="1"/>
</dbReference>
<dbReference type="InterPro" id="IPR007815">
    <property type="entry name" value="Emycin_Estase"/>
</dbReference>
<accession>A0A4Z0MKH8</accession>
<dbReference type="Proteomes" id="UP000298284">
    <property type="component" value="Unassembled WGS sequence"/>
</dbReference>
<feature type="signal peptide" evidence="1">
    <location>
        <begin position="1"/>
        <end position="18"/>
    </location>
</feature>
<dbReference type="Gene3D" id="3.30.1870.10">
    <property type="entry name" value="EreA-like, domain 2"/>
    <property type="match status" value="1"/>
</dbReference>